<evidence type="ECO:0000313" key="1">
    <source>
        <dbReference type="EMBL" id="AFK40875.1"/>
    </source>
</evidence>
<dbReference type="EMBL" id="BT141081">
    <property type="protein sequence ID" value="AFK40875.1"/>
    <property type="molecule type" value="mRNA"/>
</dbReference>
<protein>
    <submittedName>
        <fullName evidence="1">Uncharacterized protein</fullName>
    </submittedName>
</protein>
<organism evidence="1">
    <name type="scientific">Lotus japonicus</name>
    <name type="common">Lotus corniculatus var. japonicus</name>
    <dbReference type="NCBI Taxonomy" id="34305"/>
    <lineage>
        <taxon>Eukaryota</taxon>
        <taxon>Viridiplantae</taxon>
        <taxon>Streptophyta</taxon>
        <taxon>Embryophyta</taxon>
        <taxon>Tracheophyta</taxon>
        <taxon>Spermatophyta</taxon>
        <taxon>Magnoliopsida</taxon>
        <taxon>eudicotyledons</taxon>
        <taxon>Gunneridae</taxon>
        <taxon>Pentapetalae</taxon>
        <taxon>rosids</taxon>
        <taxon>fabids</taxon>
        <taxon>Fabales</taxon>
        <taxon>Fabaceae</taxon>
        <taxon>Papilionoideae</taxon>
        <taxon>50 kb inversion clade</taxon>
        <taxon>NPAAA clade</taxon>
        <taxon>Hologalegina</taxon>
        <taxon>robinioid clade</taxon>
        <taxon>Loteae</taxon>
        <taxon>Lotus</taxon>
    </lineage>
</organism>
<proteinExistence type="evidence at transcript level"/>
<name>I3SKT3_LOTJA</name>
<sequence length="32" mass="3240">MVIGVGTSTSPLEHGALEGESPVVGWLICSVN</sequence>
<accession>I3SKT3</accession>
<dbReference type="AlphaFoldDB" id="I3SKT3"/>
<reference evidence="1" key="1">
    <citation type="submission" date="2012-05" db="EMBL/GenBank/DDBJ databases">
        <authorList>
            <person name="Krishnakumar V."/>
            <person name="Cheung F."/>
            <person name="Xiao Y."/>
            <person name="Chan A."/>
            <person name="Moskal W.A."/>
            <person name="Town C.D."/>
        </authorList>
    </citation>
    <scope>NUCLEOTIDE SEQUENCE</scope>
</reference>